<feature type="domain" description="Solute-binding protein family 3/N-terminal" evidence="2">
    <location>
        <begin position="35"/>
        <end position="246"/>
    </location>
</feature>
<name>A0A7L9UCP6_9BURK</name>
<dbReference type="Gene3D" id="3.40.190.10">
    <property type="entry name" value="Periplasmic binding protein-like II"/>
    <property type="match status" value="2"/>
</dbReference>
<organism evidence="3 4">
    <name type="scientific">Massilia litorea</name>
    <dbReference type="NCBI Taxonomy" id="2769491"/>
    <lineage>
        <taxon>Bacteria</taxon>
        <taxon>Pseudomonadati</taxon>
        <taxon>Pseudomonadota</taxon>
        <taxon>Betaproteobacteria</taxon>
        <taxon>Burkholderiales</taxon>
        <taxon>Oxalobacteraceae</taxon>
        <taxon>Telluria group</taxon>
        <taxon>Massilia</taxon>
    </lineage>
</organism>
<dbReference type="Pfam" id="PF00497">
    <property type="entry name" value="SBP_bac_3"/>
    <property type="match status" value="1"/>
</dbReference>
<gene>
    <name evidence="3" type="ORF">LPB04_08335</name>
</gene>
<dbReference type="EMBL" id="CP062941">
    <property type="protein sequence ID" value="QOL51935.1"/>
    <property type="molecule type" value="Genomic_DNA"/>
</dbReference>
<keyword evidence="4" id="KW-1185">Reference proteome</keyword>
<protein>
    <submittedName>
        <fullName evidence="3">Transporter substrate-binding domain-containing protein</fullName>
    </submittedName>
</protein>
<sequence>MACLLGAGPAGADTDADASADAGARAGRPGALYITTEAAAPSSMLDSEGSVIGISTDKVRAALDRAGMAYTIELLPWKRAYAAAHDRLDACVYSTTRTPEREALFKWVGPIDSAEWVLMARADHHFALRTLDDARPYRIGTYNGDAREQYLRSRGFRVDSAPNDLTNPRKLLLGRIDLWAAALRVGSPVLEQNGWAGQIVPVLVFNRLDVYLACHRAMPDALIARLNGAFAALAREGTMRKIERAYDNWSVRQPAK</sequence>
<reference evidence="3 4" key="1">
    <citation type="submission" date="2020-10" db="EMBL/GenBank/DDBJ databases">
        <title>Genome sequencing of Massilia sp. LPB0304.</title>
        <authorList>
            <person name="Kim J."/>
        </authorList>
    </citation>
    <scope>NUCLEOTIDE SEQUENCE [LARGE SCALE GENOMIC DNA]</scope>
    <source>
        <strain evidence="3 4">LPB0304</strain>
    </source>
</reference>
<evidence type="ECO:0000313" key="4">
    <source>
        <dbReference type="Proteomes" id="UP000593875"/>
    </source>
</evidence>
<dbReference type="InterPro" id="IPR001638">
    <property type="entry name" value="Solute-binding_3/MltF_N"/>
</dbReference>
<feature type="region of interest" description="Disordered" evidence="1">
    <location>
        <begin position="1"/>
        <end position="21"/>
    </location>
</feature>
<dbReference type="AlphaFoldDB" id="A0A7L9UCP6"/>
<proteinExistence type="predicted"/>
<dbReference type="Proteomes" id="UP000593875">
    <property type="component" value="Chromosome"/>
</dbReference>
<dbReference type="PANTHER" id="PTHR38834">
    <property type="entry name" value="PERIPLASMIC SUBSTRATE BINDING PROTEIN FAMILY 3"/>
    <property type="match status" value="1"/>
</dbReference>
<dbReference type="SUPFAM" id="SSF53850">
    <property type="entry name" value="Periplasmic binding protein-like II"/>
    <property type="match status" value="1"/>
</dbReference>
<evidence type="ECO:0000313" key="3">
    <source>
        <dbReference type="EMBL" id="QOL51935.1"/>
    </source>
</evidence>
<evidence type="ECO:0000259" key="2">
    <source>
        <dbReference type="Pfam" id="PF00497"/>
    </source>
</evidence>
<dbReference type="PANTHER" id="PTHR38834:SF3">
    <property type="entry name" value="SOLUTE-BINDING PROTEIN FAMILY 3_N-TERMINAL DOMAIN-CONTAINING PROTEIN"/>
    <property type="match status" value="1"/>
</dbReference>
<evidence type="ECO:0000256" key="1">
    <source>
        <dbReference type="SAM" id="MobiDB-lite"/>
    </source>
</evidence>
<dbReference type="KEGG" id="mlir:LPB04_08335"/>
<accession>A0A7L9UCP6</accession>